<feature type="transmembrane region" description="Helical" evidence="1">
    <location>
        <begin position="95"/>
        <end position="113"/>
    </location>
</feature>
<reference evidence="2" key="2">
    <citation type="journal article" date="2021" name="PeerJ">
        <title>Extensive microbial diversity within the chicken gut microbiome revealed by metagenomics and culture.</title>
        <authorList>
            <person name="Gilroy R."/>
            <person name="Ravi A."/>
            <person name="Getino M."/>
            <person name="Pursley I."/>
            <person name="Horton D.L."/>
            <person name="Alikhan N.F."/>
            <person name="Baker D."/>
            <person name="Gharbi K."/>
            <person name="Hall N."/>
            <person name="Watson M."/>
            <person name="Adriaenssens E.M."/>
            <person name="Foster-Nyarko E."/>
            <person name="Jarju S."/>
            <person name="Secka A."/>
            <person name="Antonio M."/>
            <person name="Oren A."/>
            <person name="Chaudhuri R.R."/>
            <person name="La Ragione R."/>
            <person name="Hildebrand F."/>
            <person name="Pallen M.J."/>
        </authorList>
    </citation>
    <scope>NUCLEOTIDE SEQUENCE</scope>
    <source>
        <strain evidence="2">3924</strain>
    </source>
</reference>
<keyword evidence="1" id="KW-0472">Membrane</keyword>
<protein>
    <submittedName>
        <fullName evidence="2">Uncharacterized protein</fullName>
    </submittedName>
</protein>
<feature type="transmembrane region" description="Helical" evidence="1">
    <location>
        <begin position="173"/>
        <end position="189"/>
    </location>
</feature>
<feature type="transmembrane region" description="Helical" evidence="1">
    <location>
        <begin position="42"/>
        <end position="61"/>
    </location>
</feature>
<accession>A0A940IFB1</accession>
<feature type="transmembrane region" description="Helical" evidence="1">
    <location>
        <begin position="12"/>
        <end position="30"/>
    </location>
</feature>
<name>A0A940IFB1_9BACT</name>
<organism evidence="2 3">
    <name type="scientific">Candidatus Aphodosoma intestinipullorum</name>
    <dbReference type="NCBI Taxonomy" id="2840674"/>
    <lineage>
        <taxon>Bacteria</taxon>
        <taxon>Pseudomonadati</taxon>
        <taxon>Bacteroidota</taxon>
        <taxon>Bacteroidia</taxon>
        <taxon>Bacteroidales</taxon>
        <taxon>Candidatus Aphodosoma</taxon>
    </lineage>
</organism>
<gene>
    <name evidence="2" type="ORF">IAC51_07340</name>
</gene>
<evidence type="ECO:0000313" key="2">
    <source>
        <dbReference type="EMBL" id="MBO8440447.1"/>
    </source>
</evidence>
<reference evidence="2" key="1">
    <citation type="submission" date="2020-10" db="EMBL/GenBank/DDBJ databases">
        <authorList>
            <person name="Gilroy R."/>
        </authorList>
    </citation>
    <scope>NUCLEOTIDE SEQUENCE</scope>
    <source>
        <strain evidence="2">3924</strain>
    </source>
</reference>
<feature type="transmembrane region" description="Helical" evidence="1">
    <location>
        <begin position="196"/>
        <end position="214"/>
    </location>
</feature>
<feature type="transmembrane region" description="Helical" evidence="1">
    <location>
        <begin position="144"/>
        <end position="161"/>
    </location>
</feature>
<keyword evidence="1" id="KW-0812">Transmembrane</keyword>
<dbReference type="AlphaFoldDB" id="A0A940IFB1"/>
<dbReference type="Proteomes" id="UP000712007">
    <property type="component" value="Unassembled WGS sequence"/>
</dbReference>
<sequence>MENISKRDYSIAIGLAALSIAICVVIPWLLSFADTDAAKGGYHWILWEMPIFAYLIFALYWGGRDKQLYTIVLPITTILLFMCLLPYYGFSWLNLAMTAIISAITVAVTYLLFKDIDEINEGWRVRDASYRADGITVTYPRKRTVVLVSAAVLILVLSQLREVPEPVSTWHELLYMLPMALYAICAVLWSRRRQLLFYSIGTIALWGGLVLSLYPKAGFSDNSMILSAVIAVMMAAAVAAVSWIYKWNCRSLKRWQ</sequence>
<keyword evidence="1" id="KW-1133">Transmembrane helix</keyword>
<proteinExistence type="predicted"/>
<comment type="caution">
    <text evidence="2">The sequence shown here is derived from an EMBL/GenBank/DDBJ whole genome shotgun (WGS) entry which is preliminary data.</text>
</comment>
<feature type="transmembrane region" description="Helical" evidence="1">
    <location>
        <begin position="226"/>
        <end position="245"/>
    </location>
</feature>
<feature type="transmembrane region" description="Helical" evidence="1">
    <location>
        <begin position="68"/>
        <end position="89"/>
    </location>
</feature>
<evidence type="ECO:0000313" key="3">
    <source>
        <dbReference type="Proteomes" id="UP000712007"/>
    </source>
</evidence>
<evidence type="ECO:0000256" key="1">
    <source>
        <dbReference type="SAM" id="Phobius"/>
    </source>
</evidence>
<dbReference type="EMBL" id="JADIMV010000128">
    <property type="protein sequence ID" value="MBO8440447.1"/>
    <property type="molecule type" value="Genomic_DNA"/>
</dbReference>